<reference evidence="3" key="1">
    <citation type="submission" date="2018-05" db="EMBL/GenBank/DDBJ databases">
        <title>Draft genome of Mucuna pruriens seed.</title>
        <authorList>
            <person name="Nnadi N.E."/>
            <person name="Vos R."/>
            <person name="Hasami M.H."/>
            <person name="Devisetty U.K."/>
            <person name="Aguiy J.C."/>
        </authorList>
    </citation>
    <scope>NUCLEOTIDE SEQUENCE [LARGE SCALE GENOMIC DNA]</scope>
    <source>
        <strain evidence="3">JCA_2017</strain>
    </source>
</reference>
<dbReference type="InterPro" id="IPR005162">
    <property type="entry name" value="Retrotrans_gag_dom"/>
</dbReference>
<keyword evidence="4" id="KW-1185">Reference proteome</keyword>
<feature type="region of interest" description="Disordered" evidence="1">
    <location>
        <begin position="144"/>
        <end position="187"/>
    </location>
</feature>
<feature type="non-terminal residue" evidence="3">
    <location>
        <position position="1"/>
    </location>
</feature>
<proteinExistence type="predicted"/>
<dbReference type="AlphaFoldDB" id="A0A371HRZ1"/>
<accession>A0A371HRZ1</accession>
<feature type="compositionally biased region" description="Basic and acidic residues" evidence="1">
    <location>
        <begin position="165"/>
        <end position="180"/>
    </location>
</feature>
<comment type="caution">
    <text evidence="3">The sequence shown here is derived from an EMBL/GenBank/DDBJ whole genome shotgun (WGS) entry which is preliminary data.</text>
</comment>
<dbReference type="Pfam" id="PF03732">
    <property type="entry name" value="Retrotrans_gag"/>
    <property type="match status" value="1"/>
</dbReference>
<gene>
    <name evidence="3" type="ORF">CR513_10568</name>
</gene>
<organism evidence="3 4">
    <name type="scientific">Mucuna pruriens</name>
    <name type="common">Velvet bean</name>
    <name type="synonym">Dolichos pruriens</name>
    <dbReference type="NCBI Taxonomy" id="157652"/>
    <lineage>
        <taxon>Eukaryota</taxon>
        <taxon>Viridiplantae</taxon>
        <taxon>Streptophyta</taxon>
        <taxon>Embryophyta</taxon>
        <taxon>Tracheophyta</taxon>
        <taxon>Spermatophyta</taxon>
        <taxon>Magnoliopsida</taxon>
        <taxon>eudicotyledons</taxon>
        <taxon>Gunneridae</taxon>
        <taxon>Pentapetalae</taxon>
        <taxon>rosids</taxon>
        <taxon>fabids</taxon>
        <taxon>Fabales</taxon>
        <taxon>Fabaceae</taxon>
        <taxon>Papilionoideae</taxon>
        <taxon>50 kb inversion clade</taxon>
        <taxon>NPAAA clade</taxon>
        <taxon>indigoferoid/millettioid clade</taxon>
        <taxon>Phaseoleae</taxon>
        <taxon>Mucuna</taxon>
    </lineage>
</organism>
<feature type="compositionally biased region" description="Basic and acidic residues" evidence="1">
    <location>
        <begin position="144"/>
        <end position="156"/>
    </location>
</feature>
<protein>
    <recommendedName>
        <fullName evidence="2">Retrotransposon gag domain-containing protein</fullName>
    </recommendedName>
</protein>
<dbReference type="Proteomes" id="UP000257109">
    <property type="component" value="Unassembled WGS sequence"/>
</dbReference>
<dbReference type="EMBL" id="QJKJ01001850">
    <property type="protein sequence ID" value="RDY05580.1"/>
    <property type="molecule type" value="Genomic_DNA"/>
</dbReference>
<evidence type="ECO:0000259" key="2">
    <source>
        <dbReference type="Pfam" id="PF03732"/>
    </source>
</evidence>
<evidence type="ECO:0000256" key="1">
    <source>
        <dbReference type="SAM" id="MobiDB-lite"/>
    </source>
</evidence>
<sequence length="213" mass="24658">MEHKIPTPTFKPSRPRYTSTEETTDSTTSYSLTHYEGSRCNGWPPYHLAHYEATSFTSQFAANKTKQLEVANLFNIKQNKGEALKSYLARFNNATVRVNDPDQKFFIKAFQKGLRAGQFSDSLALRRPQSMEEIRAQAEKHIEVEEDQADRVEAERQLGTSDARSAQKGENKYQSKHKEYPQTLTPLREKRAQILRKIYHTNLLKYPKETKGR</sequence>
<name>A0A371HRZ1_MUCPR</name>
<feature type="domain" description="Retrotransposon gag" evidence="2">
    <location>
        <begin position="54"/>
        <end position="115"/>
    </location>
</feature>
<feature type="compositionally biased region" description="Low complexity" evidence="1">
    <location>
        <begin position="17"/>
        <end position="30"/>
    </location>
</feature>
<evidence type="ECO:0000313" key="4">
    <source>
        <dbReference type="Proteomes" id="UP000257109"/>
    </source>
</evidence>
<feature type="region of interest" description="Disordered" evidence="1">
    <location>
        <begin position="1"/>
        <end position="30"/>
    </location>
</feature>
<evidence type="ECO:0000313" key="3">
    <source>
        <dbReference type="EMBL" id="RDY05580.1"/>
    </source>
</evidence>